<dbReference type="GO" id="GO:0005886">
    <property type="term" value="C:plasma membrane"/>
    <property type="evidence" value="ECO:0007669"/>
    <property type="project" value="UniProtKB-SubCell"/>
</dbReference>
<keyword evidence="2" id="KW-1003">Cell membrane</keyword>
<dbReference type="PANTHER" id="PTHR42920">
    <property type="entry name" value="OS03G0707200 PROTEIN-RELATED"/>
    <property type="match status" value="1"/>
</dbReference>
<sequence>MPQHARGILALLVVTIVWGTTFPAMKDMTDNLSANWIVVSRFAIAGLLLSPFLWRAKWRDLHYGFLAGVLLFFCYLTQVEGLSLTSSNRNAFICGLNVLVVPLLGIAMGKWPDKRIVLALLLAVGGLAALCWDGSFSWGRGDSLALAAAFLFGLYIKVMEQFSRKVDRLMTLTVAQIWTVAVFAGLWILLREVPRGVIDVQHDVSDYYNYIWQGLMTYKWNLAYLGVIATAAIISLQTWGQSHASANEAAVIYAFEPASAAIFGYFWLGETMGVMQLLGAALLISGMIVSQWNTPERPASALVPE</sequence>
<feature type="transmembrane region" description="Helical" evidence="6">
    <location>
        <begin position="33"/>
        <end position="54"/>
    </location>
</feature>
<feature type="transmembrane region" description="Helical" evidence="6">
    <location>
        <begin position="170"/>
        <end position="190"/>
    </location>
</feature>
<feature type="domain" description="EamA" evidence="7">
    <location>
        <begin position="6"/>
        <end position="129"/>
    </location>
</feature>
<organism evidence="8 9">
    <name type="scientific">Massilia eburnea</name>
    <dbReference type="NCBI Taxonomy" id="1776165"/>
    <lineage>
        <taxon>Bacteria</taxon>
        <taxon>Pseudomonadati</taxon>
        <taxon>Pseudomonadota</taxon>
        <taxon>Betaproteobacteria</taxon>
        <taxon>Burkholderiales</taxon>
        <taxon>Oxalobacteraceae</taxon>
        <taxon>Telluria group</taxon>
        <taxon>Massilia</taxon>
    </lineage>
</organism>
<dbReference type="Proteomes" id="UP000472320">
    <property type="component" value="Unassembled WGS sequence"/>
</dbReference>
<dbReference type="OrthoDB" id="9804865at2"/>
<evidence type="ECO:0000256" key="6">
    <source>
        <dbReference type="SAM" id="Phobius"/>
    </source>
</evidence>
<reference evidence="8 9" key="1">
    <citation type="submission" date="2019-11" db="EMBL/GenBank/DDBJ databases">
        <title>Type strains purchased from KCTC, JCM and DSMZ.</title>
        <authorList>
            <person name="Lu H."/>
        </authorList>
    </citation>
    <scope>NUCLEOTIDE SEQUENCE [LARGE SCALE GENOMIC DNA]</scope>
    <source>
        <strain evidence="8 9">JCM 31587</strain>
    </source>
</reference>
<feature type="transmembrane region" description="Helical" evidence="6">
    <location>
        <begin position="61"/>
        <end position="78"/>
    </location>
</feature>
<keyword evidence="3 6" id="KW-0812">Transmembrane</keyword>
<dbReference type="PANTHER" id="PTHR42920:SF5">
    <property type="entry name" value="EAMA DOMAIN-CONTAINING PROTEIN"/>
    <property type="match status" value="1"/>
</dbReference>
<evidence type="ECO:0000256" key="5">
    <source>
        <dbReference type="ARBA" id="ARBA00023136"/>
    </source>
</evidence>
<name>A0A6L6QIZ0_9BURK</name>
<evidence type="ECO:0000313" key="9">
    <source>
        <dbReference type="Proteomes" id="UP000472320"/>
    </source>
</evidence>
<keyword evidence="9" id="KW-1185">Reference proteome</keyword>
<evidence type="ECO:0000256" key="4">
    <source>
        <dbReference type="ARBA" id="ARBA00022989"/>
    </source>
</evidence>
<proteinExistence type="predicted"/>
<keyword evidence="4 6" id="KW-1133">Transmembrane helix</keyword>
<evidence type="ECO:0000313" key="8">
    <source>
        <dbReference type="EMBL" id="MTW12342.1"/>
    </source>
</evidence>
<dbReference type="InterPro" id="IPR037185">
    <property type="entry name" value="EmrE-like"/>
</dbReference>
<feature type="transmembrane region" description="Helical" evidence="6">
    <location>
        <begin position="90"/>
        <end position="109"/>
    </location>
</feature>
<feature type="domain" description="EamA" evidence="7">
    <location>
        <begin position="140"/>
        <end position="289"/>
    </location>
</feature>
<dbReference type="AlphaFoldDB" id="A0A6L6QIZ0"/>
<comment type="caution">
    <text evidence="8">The sequence shown here is derived from an EMBL/GenBank/DDBJ whole genome shotgun (WGS) entry which is preliminary data.</text>
</comment>
<feature type="transmembrane region" description="Helical" evidence="6">
    <location>
        <begin position="251"/>
        <end position="268"/>
    </location>
</feature>
<protein>
    <submittedName>
        <fullName evidence="8">EamA family transporter</fullName>
    </submittedName>
</protein>
<dbReference type="SUPFAM" id="SSF103481">
    <property type="entry name" value="Multidrug resistance efflux transporter EmrE"/>
    <property type="match status" value="2"/>
</dbReference>
<evidence type="ECO:0000259" key="7">
    <source>
        <dbReference type="Pfam" id="PF00892"/>
    </source>
</evidence>
<dbReference type="Pfam" id="PF00892">
    <property type="entry name" value="EamA"/>
    <property type="match status" value="2"/>
</dbReference>
<feature type="transmembrane region" description="Helical" evidence="6">
    <location>
        <begin position="116"/>
        <end position="135"/>
    </location>
</feature>
<comment type="subcellular location">
    <subcellularLocation>
        <location evidence="1">Cell membrane</location>
        <topology evidence="1">Multi-pass membrane protein</topology>
    </subcellularLocation>
</comment>
<dbReference type="EMBL" id="WNKX01000013">
    <property type="protein sequence ID" value="MTW12342.1"/>
    <property type="molecule type" value="Genomic_DNA"/>
</dbReference>
<feature type="transmembrane region" description="Helical" evidence="6">
    <location>
        <begin position="222"/>
        <end position="239"/>
    </location>
</feature>
<keyword evidence="5 6" id="KW-0472">Membrane</keyword>
<evidence type="ECO:0000256" key="3">
    <source>
        <dbReference type="ARBA" id="ARBA00022692"/>
    </source>
</evidence>
<evidence type="ECO:0000256" key="1">
    <source>
        <dbReference type="ARBA" id="ARBA00004651"/>
    </source>
</evidence>
<dbReference type="InterPro" id="IPR000620">
    <property type="entry name" value="EamA_dom"/>
</dbReference>
<dbReference type="InterPro" id="IPR051258">
    <property type="entry name" value="Diverse_Substrate_Transporter"/>
</dbReference>
<accession>A0A6L6QIZ0</accession>
<gene>
    <name evidence="8" type="ORF">GM658_17180</name>
</gene>
<dbReference type="RefSeq" id="WP_155455279.1">
    <property type="nucleotide sequence ID" value="NZ_WNKX01000013.1"/>
</dbReference>
<evidence type="ECO:0000256" key="2">
    <source>
        <dbReference type="ARBA" id="ARBA00022475"/>
    </source>
</evidence>